<keyword evidence="1" id="KW-1185">Reference proteome</keyword>
<evidence type="ECO:0000313" key="1">
    <source>
        <dbReference type="Proteomes" id="UP000035642"/>
    </source>
</evidence>
<accession>A0A0K0D6Z5</accession>
<name>A0A0K0D6Z5_ANGCA</name>
<evidence type="ECO:0000313" key="2">
    <source>
        <dbReference type="WBParaSite" id="ACAC_0000584001-mRNA-1"/>
    </source>
</evidence>
<organism evidence="1 2">
    <name type="scientific">Angiostrongylus cantonensis</name>
    <name type="common">Rat lungworm</name>
    <dbReference type="NCBI Taxonomy" id="6313"/>
    <lineage>
        <taxon>Eukaryota</taxon>
        <taxon>Metazoa</taxon>
        <taxon>Ecdysozoa</taxon>
        <taxon>Nematoda</taxon>
        <taxon>Chromadorea</taxon>
        <taxon>Rhabditida</taxon>
        <taxon>Rhabditina</taxon>
        <taxon>Rhabditomorpha</taxon>
        <taxon>Strongyloidea</taxon>
        <taxon>Metastrongylidae</taxon>
        <taxon>Angiostrongylus</taxon>
    </lineage>
</organism>
<proteinExistence type="predicted"/>
<dbReference type="AlphaFoldDB" id="A0A0K0D6Z5"/>
<protein>
    <submittedName>
        <fullName evidence="2">Transposase</fullName>
    </submittedName>
</protein>
<sequence>MRNASADLKKDENIFSVFGRSHHVALDQIHSNERVLYLLRVASSIVETFILRITVADAIPTKQFAFSLLEWQDNLVKELIGRHHVESSFALDGTNG</sequence>
<dbReference type="Proteomes" id="UP000035642">
    <property type="component" value="Unassembled WGS sequence"/>
</dbReference>
<reference evidence="2" key="2">
    <citation type="submission" date="2017-02" db="UniProtKB">
        <authorList>
            <consortium name="WormBaseParasite"/>
        </authorList>
    </citation>
    <scope>IDENTIFICATION</scope>
</reference>
<dbReference type="WBParaSite" id="ACAC_0000584001-mRNA-1">
    <property type="protein sequence ID" value="ACAC_0000584001-mRNA-1"/>
    <property type="gene ID" value="ACAC_0000584001"/>
</dbReference>
<reference evidence="1" key="1">
    <citation type="submission" date="2012-09" db="EMBL/GenBank/DDBJ databases">
        <authorList>
            <person name="Martin A.A."/>
        </authorList>
    </citation>
    <scope>NUCLEOTIDE SEQUENCE</scope>
</reference>